<dbReference type="RefSeq" id="XP_027202153.1">
    <property type="nucleotide sequence ID" value="XM_027346352.1"/>
</dbReference>
<dbReference type="InterPro" id="IPR001236">
    <property type="entry name" value="Lactate/malate_DH_N"/>
</dbReference>
<dbReference type="InterPro" id="IPR011009">
    <property type="entry name" value="Kinase-like_dom_sf"/>
</dbReference>
<dbReference type="PROSITE" id="PS50011">
    <property type="entry name" value="PROTEIN_KINASE_DOM"/>
    <property type="match status" value="1"/>
</dbReference>
<dbReference type="CDD" id="cd00180">
    <property type="entry name" value="PKc"/>
    <property type="match status" value="1"/>
</dbReference>
<keyword evidence="1 5" id="KW-0547">Nucleotide-binding</keyword>
<dbReference type="AlphaFoldDB" id="A0A6P6Y9M1"/>
<feature type="binding site" evidence="5">
    <location>
        <position position="357"/>
    </location>
    <ligand>
        <name>ATP</name>
        <dbReference type="ChEBI" id="CHEBI:30616"/>
    </ligand>
</feature>
<feature type="domain" description="Protein kinase" evidence="6">
    <location>
        <begin position="324"/>
        <end position="642"/>
    </location>
</feature>
<evidence type="ECO:0000313" key="7">
    <source>
        <dbReference type="Proteomes" id="UP000515146"/>
    </source>
</evidence>
<dbReference type="PANTHER" id="PTHR43128:SF16">
    <property type="entry name" value="L-LACTATE DEHYDROGENASE"/>
    <property type="match status" value="1"/>
</dbReference>
<dbReference type="GO" id="GO:0004459">
    <property type="term" value="F:L-lactate dehydrogenase (NAD+) activity"/>
    <property type="evidence" value="ECO:0007669"/>
    <property type="project" value="TreeGrafter"/>
</dbReference>
<dbReference type="Gene3D" id="1.10.510.10">
    <property type="entry name" value="Transferase(Phosphotransferase) domain 1"/>
    <property type="match status" value="1"/>
</dbReference>
<keyword evidence="4" id="KW-0520">NAD</keyword>
<sequence>MELSLISGQVHLSIPALDNTIVCESSVPGACDPRKALKPFLKCPRGTLHGEHCVVPTVGILTCDEGSVLKDFQCEYIETIPAEPSCPVGTRDIGGLCQSTKIKGIMERCKAGELENNQCVVYIPESHHKITGCPIGYTEARGSCWKSVEMDCTPRADAGMVEASVHAETCLRHRFNDSNNNNTLPDAEIGVNQRLRYLSILNDAYSITFADGIGMINNCKIGSNQTYQINFNEVSTGLGDIAALLSTVSERLSYNISNNIFSTYFQKNKFSLALKELIGVYCDLRNKVMQNSISKEPFDTSTLGLINNYSIDYSVTSEQNWTNAIEKSKLGSGAYGQVYLCEHVLDDIVLGYYAIKKIPVGNDKKMLAKMLKEVKMRESLNHHNIVSYKHSWLEFHKGTALPPVYVPWLFVLMEYCAGGSLEELITLVYIQNESILSENQVWVLFFDIIFGLQHLHHHYIVHRDLKPSNILLKLQSEVHTDNVEIPQVYACLADFGTADYVSSSRTGDGYTGTKEDICIIGVAGQVGTAVASALALRNYPGKIFGVDIKEELAMGRLLDIDDATGINNLPYNHISYTTFDKVKNCDIIIISSGVPQKPGQTRTELIDINLKIMKSICKSIKPLKPTTKVIVISNPVDILTYFLQKEIGLPHNQVFGSGTFLDTSRLKKQLNYSYNIPLDKVNIYVIGEHGDDQFVVWSNATENGKSIIEKYKITRDNQLKIEEITRKRAYDIINFVGATCFGIGAHISEIIFQMQSNANYILPLSHYHEKLDLYMSTPCEFNNDGIGKTLDLSLNDEEKQKFDECVEKLKKIIKEHNK</sequence>
<gene>
    <name evidence="8" type="primary">LOC113796114</name>
</gene>
<dbReference type="GO" id="GO:0004672">
    <property type="term" value="F:protein kinase activity"/>
    <property type="evidence" value="ECO:0007669"/>
    <property type="project" value="InterPro"/>
</dbReference>
<dbReference type="OrthoDB" id="5405561at2759"/>
<dbReference type="Pfam" id="PF02866">
    <property type="entry name" value="Ldh_1_C"/>
    <property type="match status" value="1"/>
</dbReference>
<dbReference type="GO" id="GO:0005524">
    <property type="term" value="F:ATP binding"/>
    <property type="evidence" value="ECO:0007669"/>
    <property type="project" value="UniProtKB-UniRule"/>
</dbReference>
<keyword evidence="7" id="KW-1185">Reference proteome</keyword>
<evidence type="ECO:0000256" key="5">
    <source>
        <dbReference type="PROSITE-ProRule" id="PRU10141"/>
    </source>
</evidence>
<dbReference type="Pfam" id="PF00056">
    <property type="entry name" value="Ldh_1_N"/>
    <property type="match status" value="1"/>
</dbReference>
<dbReference type="InterPro" id="IPR040455">
    <property type="entry name" value="Atg6_BARA"/>
</dbReference>
<evidence type="ECO:0000256" key="1">
    <source>
        <dbReference type="ARBA" id="ARBA00022741"/>
    </source>
</evidence>
<dbReference type="InterPro" id="IPR022383">
    <property type="entry name" value="Lactate/malate_DH_C"/>
</dbReference>
<dbReference type="InterPro" id="IPR001557">
    <property type="entry name" value="L-lactate/malate_DH"/>
</dbReference>
<proteinExistence type="predicted"/>
<dbReference type="Gene3D" id="3.90.110.10">
    <property type="entry name" value="Lactate dehydrogenase/glycoside hydrolase, family 4, C-terminal"/>
    <property type="match status" value="1"/>
</dbReference>
<dbReference type="PRINTS" id="PR00086">
    <property type="entry name" value="LLDHDRGNASE"/>
</dbReference>
<dbReference type="SUPFAM" id="SSF51735">
    <property type="entry name" value="NAD(P)-binding Rossmann-fold domains"/>
    <property type="match status" value="1"/>
</dbReference>
<dbReference type="SUPFAM" id="SSF56327">
    <property type="entry name" value="LDH C-terminal domain-like"/>
    <property type="match status" value="1"/>
</dbReference>
<dbReference type="Gene3D" id="3.30.200.20">
    <property type="entry name" value="Phosphorylase Kinase, domain 1"/>
    <property type="match status" value="1"/>
</dbReference>
<dbReference type="InterPro" id="IPR017441">
    <property type="entry name" value="Protein_kinase_ATP_BS"/>
</dbReference>
<dbReference type="SUPFAM" id="SSF56112">
    <property type="entry name" value="Protein kinase-like (PK-like)"/>
    <property type="match status" value="1"/>
</dbReference>
<keyword evidence="2 5" id="KW-0067">ATP-binding</keyword>
<evidence type="ECO:0000256" key="3">
    <source>
        <dbReference type="ARBA" id="ARBA00023002"/>
    </source>
</evidence>
<dbReference type="Pfam" id="PF00069">
    <property type="entry name" value="Pkinase"/>
    <property type="match status" value="1"/>
</dbReference>
<protein>
    <submittedName>
        <fullName evidence="8">Uncharacterized protein LOC113796114</fullName>
    </submittedName>
</protein>
<evidence type="ECO:0000256" key="2">
    <source>
        <dbReference type="ARBA" id="ARBA00022840"/>
    </source>
</evidence>
<dbReference type="Gene3D" id="3.40.50.720">
    <property type="entry name" value="NAD(P)-binding Rossmann-like Domain"/>
    <property type="match status" value="1"/>
</dbReference>
<dbReference type="Pfam" id="PF04111">
    <property type="entry name" value="APG6"/>
    <property type="match status" value="1"/>
</dbReference>
<dbReference type="PANTHER" id="PTHR43128">
    <property type="entry name" value="L-2-HYDROXYCARBOXYLATE DEHYDROGENASE (NAD(P)(+))"/>
    <property type="match status" value="1"/>
</dbReference>
<accession>A0A6P6Y9M1</accession>
<organism evidence="7 8">
    <name type="scientific">Dermatophagoides pteronyssinus</name>
    <name type="common">European house dust mite</name>
    <dbReference type="NCBI Taxonomy" id="6956"/>
    <lineage>
        <taxon>Eukaryota</taxon>
        <taxon>Metazoa</taxon>
        <taxon>Ecdysozoa</taxon>
        <taxon>Arthropoda</taxon>
        <taxon>Chelicerata</taxon>
        <taxon>Arachnida</taxon>
        <taxon>Acari</taxon>
        <taxon>Acariformes</taxon>
        <taxon>Sarcoptiformes</taxon>
        <taxon>Astigmata</taxon>
        <taxon>Psoroptidia</taxon>
        <taxon>Analgoidea</taxon>
        <taxon>Pyroglyphidae</taxon>
        <taxon>Dermatophagoidinae</taxon>
        <taxon>Dermatophagoides</taxon>
    </lineage>
</organism>
<dbReference type="KEGG" id="dpte:113796114"/>
<evidence type="ECO:0000259" key="6">
    <source>
        <dbReference type="PROSITE" id="PS50011"/>
    </source>
</evidence>
<evidence type="ECO:0000256" key="4">
    <source>
        <dbReference type="ARBA" id="ARBA00023027"/>
    </source>
</evidence>
<dbReference type="InterPro" id="IPR038274">
    <property type="entry name" value="Atg6/Beclin_C_sf"/>
</dbReference>
<dbReference type="InterPro" id="IPR036291">
    <property type="entry name" value="NAD(P)-bd_dom_sf"/>
</dbReference>
<dbReference type="PROSITE" id="PS00108">
    <property type="entry name" value="PROTEIN_KINASE_ST"/>
    <property type="match status" value="1"/>
</dbReference>
<dbReference type="InterPro" id="IPR015955">
    <property type="entry name" value="Lactate_DH/Glyco_Ohase_4_C"/>
</dbReference>
<dbReference type="PROSITE" id="PS00107">
    <property type="entry name" value="PROTEIN_KINASE_ATP"/>
    <property type="match status" value="1"/>
</dbReference>
<dbReference type="Proteomes" id="UP000515146">
    <property type="component" value="Unplaced"/>
</dbReference>
<dbReference type="InParanoid" id="A0A6P6Y9M1"/>
<dbReference type="InterPro" id="IPR008271">
    <property type="entry name" value="Ser/Thr_kinase_AS"/>
</dbReference>
<dbReference type="FunCoup" id="A0A6P6Y9M1">
    <property type="interactions" value="242"/>
</dbReference>
<dbReference type="InterPro" id="IPR000719">
    <property type="entry name" value="Prot_kinase_dom"/>
</dbReference>
<dbReference type="SMART" id="SM00220">
    <property type="entry name" value="S_TKc"/>
    <property type="match status" value="1"/>
</dbReference>
<name>A0A6P6Y9M1_DERPT</name>
<dbReference type="GO" id="GO:0006089">
    <property type="term" value="P:lactate metabolic process"/>
    <property type="evidence" value="ECO:0007669"/>
    <property type="project" value="TreeGrafter"/>
</dbReference>
<reference evidence="8" key="1">
    <citation type="submission" date="2025-08" db="UniProtKB">
        <authorList>
            <consortium name="RefSeq"/>
        </authorList>
    </citation>
    <scope>IDENTIFICATION</scope>
    <source>
        <strain evidence="8">Airmid</strain>
    </source>
</reference>
<evidence type="ECO:0000313" key="8">
    <source>
        <dbReference type="RefSeq" id="XP_027202153.1"/>
    </source>
</evidence>
<dbReference type="Gene3D" id="1.10.418.40">
    <property type="entry name" value="Autophagy protein 6/Beclin 1"/>
    <property type="match status" value="1"/>
</dbReference>
<keyword evidence="3" id="KW-0560">Oxidoreductase</keyword>